<proteinExistence type="predicted"/>
<name>A0ABX8J878_9BACT</name>
<evidence type="ECO:0000313" key="4">
    <source>
        <dbReference type="EMBL" id="QWV92904.1"/>
    </source>
</evidence>
<feature type="signal peptide" evidence="3">
    <location>
        <begin position="1"/>
        <end position="23"/>
    </location>
</feature>
<dbReference type="RefSeq" id="WP_216799661.1">
    <property type="nucleotide sequence ID" value="NZ_CP076723.1"/>
</dbReference>
<dbReference type="EMBL" id="CP076723">
    <property type="protein sequence ID" value="QWV92904.1"/>
    <property type="molecule type" value="Genomic_DNA"/>
</dbReference>
<keyword evidence="5" id="KW-1185">Reference proteome</keyword>
<sequence length="243" mass="25917">MSKVLKVIVVVIWVLLLTLPAYAQGAAPGPAGQESVREEVAPEGVEEQAVPEDVDVRGGEEPDAQSAPEGVETAPAAKPAHVPAGQGAVTAEAKRAAAKEQTKGLDEQVQEIKADVLSIAAQLNRLEEKLLYPSDTQVAIFVSLEGTEKFRLDAVTIEMDGKKVAHHLYTYNEIEALRKGGVQRIHVGNAMTGEHPLHVTAMGKTESGSDFQREESFKIAKGIGPKLVGVVLTGSKTITVKDW</sequence>
<evidence type="ECO:0000256" key="2">
    <source>
        <dbReference type="SAM" id="MobiDB-lite"/>
    </source>
</evidence>
<feature type="compositionally biased region" description="Acidic residues" evidence="2">
    <location>
        <begin position="44"/>
        <end position="53"/>
    </location>
</feature>
<gene>
    <name evidence="4" type="ORF">KP004_17290</name>
</gene>
<accession>A0ABX8J878</accession>
<feature type="chain" id="PRO_5045895008" evidence="3">
    <location>
        <begin position="24"/>
        <end position="243"/>
    </location>
</feature>
<dbReference type="Proteomes" id="UP000683557">
    <property type="component" value="Chromosome"/>
</dbReference>
<feature type="coiled-coil region" evidence="1">
    <location>
        <begin position="95"/>
        <end position="129"/>
    </location>
</feature>
<organism evidence="4 5">
    <name type="scientific">Geomonas oryzisoli</name>
    <dbReference type="NCBI Taxonomy" id="2847992"/>
    <lineage>
        <taxon>Bacteria</taxon>
        <taxon>Pseudomonadati</taxon>
        <taxon>Thermodesulfobacteriota</taxon>
        <taxon>Desulfuromonadia</taxon>
        <taxon>Geobacterales</taxon>
        <taxon>Geobacteraceae</taxon>
        <taxon>Geomonas</taxon>
    </lineage>
</organism>
<keyword evidence="1" id="KW-0175">Coiled coil</keyword>
<keyword evidence="3" id="KW-0732">Signal</keyword>
<evidence type="ECO:0000256" key="3">
    <source>
        <dbReference type="SAM" id="SignalP"/>
    </source>
</evidence>
<feature type="region of interest" description="Disordered" evidence="2">
    <location>
        <begin position="26"/>
        <end position="89"/>
    </location>
</feature>
<evidence type="ECO:0000313" key="5">
    <source>
        <dbReference type="Proteomes" id="UP000683557"/>
    </source>
</evidence>
<protein>
    <submittedName>
        <fullName evidence="4">Uncharacterized protein</fullName>
    </submittedName>
</protein>
<evidence type="ECO:0000256" key="1">
    <source>
        <dbReference type="SAM" id="Coils"/>
    </source>
</evidence>
<reference evidence="4 5" key="1">
    <citation type="submission" date="2021-06" db="EMBL/GenBank/DDBJ databases">
        <title>Gemonas diversity in paddy soil.</title>
        <authorList>
            <person name="Liu G."/>
        </authorList>
    </citation>
    <scope>NUCLEOTIDE SEQUENCE [LARGE SCALE GENOMIC DNA]</scope>
    <source>
        <strain evidence="4 5">RG10</strain>
    </source>
</reference>